<keyword evidence="13" id="KW-1185">Reference proteome</keyword>
<dbReference type="InterPro" id="IPR029063">
    <property type="entry name" value="SAM-dependent_MTases_sf"/>
</dbReference>
<keyword evidence="4" id="KW-0808">Transferase</keyword>
<dbReference type="Gene3D" id="3.30.450.20">
    <property type="entry name" value="PAS domain"/>
    <property type="match status" value="2"/>
</dbReference>
<dbReference type="AlphaFoldDB" id="A0A0P9C8E0"/>
<dbReference type="SMART" id="SM00138">
    <property type="entry name" value="MeTrc"/>
    <property type="match status" value="1"/>
</dbReference>
<dbReference type="SUPFAM" id="SSF55785">
    <property type="entry name" value="PYP-like sensor domain (PAS domain)"/>
    <property type="match status" value="2"/>
</dbReference>
<feature type="region of interest" description="Disordered" evidence="8">
    <location>
        <begin position="645"/>
        <end position="670"/>
    </location>
</feature>
<feature type="domain" description="PAS" evidence="9">
    <location>
        <begin position="869"/>
        <end position="940"/>
    </location>
</feature>
<feature type="active site" evidence="6">
    <location>
        <position position="51"/>
    </location>
</feature>
<name>A0A0P9C8E0_9GAMM</name>
<evidence type="ECO:0000256" key="6">
    <source>
        <dbReference type="PROSITE-ProRule" id="PRU00050"/>
    </source>
</evidence>
<dbReference type="PANTHER" id="PTHR24422">
    <property type="entry name" value="CHEMOTAXIS PROTEIN METHYLTRANSFERASE"/>
    <property type="match status" value="1"/>
</dbReference>
<dbReference type="Pfam" id="PF08448">
    <property type="entry name" value="PAS_4"/>
    <property type="match status" value="1"/>
</dbReference>
<accession>A0A0P9C8E0</accession>
<dbReference type="Pfam" id="PF13596">
    <property type="entry name" value="PAS_10"/>
    <property type="match status" value="1"/>
</dbReference>
<dbReference type="Gene3D" id="3.40.50.180">
    <property type="entry name" value="Methylesterase CheB, C-terminal domain"/>
    <property type="match status" value="1"/>
</dbReference>
<dbReference type="GO" id="GO:0005737">
    <property type="term" value="C:cytoplasm"/>
    <property type="evidence" value="ECO:0007669"/>
    <property type="project" value="InterPro"/>
</dbReference>
<dbReference type="SUPFAM" id="SSF52738">
    <property type="entry name" value="Methylesterase CheB, C-terminal domain"/>
    <property type="match status" value="1"/>
</dbReference>
<dbReference type="InterPro" id="IPR000673">
    <property type="entry name" value="Sig_transdc_resp-reg_Me-estase"/>
</dbReference>
<dbReference type="GO" id="GO:0008984">
    <property type="term" value="F:protein-glutamate methylesterase activity"/>
    <property type="evidence" value="ECO:0007669"/>
    <property type="project" value="InterPro"/>
</dbReference>
<feature type="active site" evidence="6">
    <location>
        <position position="156"/>
    </location>
</feature>
<dbReference type="Gene3D" id="1.10.155.10">
    <property type="entry name" value="Chemotaxis receptor methyltransferase CheR, N-terminal domain"/>
    <property type="match status" value="1"/>
</dbReference>
<evidence type="ECO:0000256" key="5">
    <source>
        <dbReference type="ARBA" id="ARBA00022691"/>
    </source>
</evidence>
<dbReference type="PANTHER" id="PTHR24422:SF27">
    <property type="entry name" value="PROTEIN-GLUTAMATE O-METHYLTRANSFERASE"/>
    <property type="match status" value="1"/>
</dbReference>
<dbReference type="SMART" id="SM00091">
    <property type="entry name" value="PAS"/>
    <property type="match status" value="2"/>
</dbReference>
<dbReference type="CDD" id="cd00130">
    <property type="entry name" value="PAS"/>
    <property type="match status" value="2"/>
</dbReference>
<dbReference type="GO" id="GO:0000156">
    <property type="term" value="F:phosphorelay response regulator activity"/>
    <property type="evidence" value="ECO:0007669"/>
    <property type="project" value="InterPro"/>
</dbReference>
<dbReference type="Pfam" id="PF01339">
    <property type="entry name" value="CheB_methylest"/>
    <property type="match status" value="1"/>
</dbReference>
<evidence type="ECO:0000256" key="3">
    <source>
        <dbReference type="ARBA" id="ARBA00022603"/>
    </source>
</evidence>
<dbReference type="Pfam" id="PF01739">
    <property type="entry name" value="CheR"/>
    <property type="match status" value="1"/>
</dbReference>
<dbReference type="InterPro" id="IPR000014">
    <property type="entry name" value="PAS"/>
</dbReference>
<reference evidence="13" key="1">
    <citation type="submission" date="2016-10" db="EMBL/GenBank/DDBJ databases">
        <authorList>
            <person name="Varghese N."/>
        </authorList>
    </citation>
    <scope>NUCLEOTIDE SEQUENCE [LARGE SCALE GENOMIC DNA]</scope>
    <source>
        <strain evidence="13">HL 19</strain>
    </source>
</reference>
<dbReference type="Gene3D" id="3.40.50.150">
    <property type="entry name" value="Vaccinia Virus protein VP39"/>
    <property type="match status" value="1"/>
</dbReference>
<dbReference type="GO" id="GO:0032259">
    <property type="term" value="P:methylation"/>
    <property type="evidence" value="ECO:0007669"/>
    <property type="project" value="UniProtKB-KW"/>
</dbReference>
<dbReference type="PATRIC" id="fig|381306.5.peg.714"/>
<sequence length="989" mass="110227">MSQSPPEEAGPTPASFPVVGIGGSAGSLKALQELLETLPEKSGVAFVVVTHHPSGHRSMLPEILEQSCDLPVVEATGSTPLEADHVYIAIPDAGEWRLADGFLVREEAGTGEPEDSAPGGARRKSLPHAVDTFFRSLAAERGRQAAAIVLSGTGTDGTLGIKAIKAEGGMVMAQDPASAEFGGMPTSAINTNLVDYVLSPGDMGATLLPYLQGLVDRKSTATKELLDVPEKTLDRILESLRERTGNDFSGYKQSTLLRRLERRMHVHRIEDPEEYADYLARNPAETDLLFREVIISVTNFFRDPEAWEALADGFLPDQLRAAADEEREFRAWVIGCATGEEAYTLAILVTECMERLERRPPVQIFATDVDSMAIDTARGGRYAAGIAEDLTEERLARFFVAEQDAYRVSKEIRDMVVFAEHNALRDPPFTRLDLVSCRNLLIYLERDLQRELLPLFRHALRPLGLLFLGASESVDDFGEMFTVQNKRWRIYRAGPEEERHPLPMKPGQRPELPRTGHPGPAEGQGGEPSVDLTRNMEQLLANQFGPPSVLVNDRGEALFFHGRTGRFLEPARGPIQNQLLEMARPGLRAPLSKALRDVTSAGAEEAGQRVHLQADGEAEEVLLEVRLVRAPRALRGFRLVTFRTPAAAEPEGPEEAPREAPEPAERAPEDRVVQLERELEAARQDKQVTVEELQASNEELQSLNEELQSMNEELQSSNEELEVSKEEVESLNEELRSVNAELESRVQELSGVNDDLKNLLDSTELAIVFLDEDLQIKRFTEAARQLISLRPMDVGRPIQELTTELQYEALTEDAEEVLSTLVPKEVEVQSTSGHWFQARLRPYRTTQNQIGGLVCTFRDIQTTKRMEFREAYFRAIVQTVREPLLVLDPELRVQSANDGFYRVFGLRPQEVEGRHLFEMGGGQWDHPELRALLEEVLPTDESFQDFELTADFGDQGPERVWLNGRQLQRDTGEPELILLTMATANAPSP</sequence>
<dbReference type="CDD" id="cd02440">
    <property type="entry name" value="AdoMet_MTases"/>
    <property type="match status" value="1"/>
</dbReference>
<feature type="domain" description="CheR-type methyltransferase" evidence="11">
    <location>
        <begin position="221"/>
        <end position="496"/>
    </location>
</feature>
<evidence type="ECO:0000256" key="7">
    <source>
        <dbReference type="SAM" id="Coils"/>
    </source>
</evidence>
<keyword evidence="5" id="KW-0949">S-adenosyl-L-methionine</keyword>
<dbReference type="GO" id="GO:0008983">
    <property type="term" value="F:protein-glutamate O-methyltransferase activity"/>
    <property type="evidence" value="ECO:0007669"/>
    <property type="project" value="UniProtKB-EC"/>
</dbReference>
<feature type="active site" evidence="6">
    <location>
        <position position="24"/>
    </location>
</feature>
<dbReference type="EC" id="2.1.1.80" evidence="2"/>
<feature type="region of interest" description="Disordered" evidence="8">
    <location>
        <begin position="494"/>
        <end position="530"/>
    </location>
</feature>
<evidence type="ECO:0000256" key="2">
    <source>
        <dbReference type="ARBA" id="ARBA00012534"/>
    </source>
</evidence>
<keyword evidence="6" id="KW-0378">Hydrolase</keyword>
<dbReference type="CDD" id="cd16434">
    <property type="entry name" value="CheB-CheR_fusion"/>
    <property type="match status" value="1"/>
</dbReference>
<feature type="domain" description="CheB-type methylesterase" evidence="10">
    <location>
        <begin position="11"/>
        <end position="214"/>
    </location>
</feature>
<dbReference type="GO" id="GO:0006935">
    <property type="term" value="P:chemotaxis"/>
    <property type="evidence" value="ECO:0007669"/>
    <property type="project" value="UniProtKB-UniRule"/>
</dbReference>
<evidence type="ECO:0000256" key="1">
    <source>
        <dbReference type="ARBA" id="ARBA00001541"/>
    </source>
</evidence>
<evidence type="ECO:0000259" key="9">
    <source>
        <dbReference type="PROSITE" id="PS50112"/>
    </source>
</evidence>
<evidence type="ECO:0000313" key="12">
    <source>
        <dbReference type="EMBL" id="SCY02070.1"/>
    </source>
</evidence>
<keyword evidence="7" id="KW-0175">Coiled coil</keyword>
<organism evidence="12 13">
    <name type="scientific">Thiohalorhabdus denitrificans</name>
    <dbReference type="NCBI Taxonomy" id="381306"/>
    <lineage>
        <taxon>Bacteria</taxon>
        <taxon>Pseudomonadati</taxon>
        <taxon>Pseudomonadota</taxon>
        <taxon>Gammaproteobacteria</taxon>
        <taxon>Thiohalorhabdales</taxon>
        <taxon>Thiohalorhabdaceae</taxon>
        <taxon>Thiohalorhabdus</taxon>
    </lineage>
</organism>
<dbReference type="InterPro" id="IPR035965">
    <property type="entry name" value="PAS-like_dom_sf"/>
</dbReference>
<dbReference type="SUPFAM" id="SSF47757">
    <property type="entry name" value="Chemotaxis receptor methyltransferase CheR, N-terminal domain"/>
    <property type="match status" value="1"/>
</dbReference>
<evidence type="ECO:0000259" key="11">
    <source>
        <dbReference type="PROSITE" id="PS50123"/>
    </source>
</evidence>
<dbReference type="InterPro" id="IPR022641">
    <property type="entry name" value="CheR_N"/>
</dbReference>
<dbReference type="InterPro" id="IPR036804">
    <property type="entry name" value="CheR_N_sf"/>
</dbReference>
<dbReference type="InterPro" id="IPR000780">
    <property type="entry name" value="CheR_MeTrfase"/>
</dbReference>
<feature type="coiled-coil region" evidence="7">
    <location>
        <begin position="672"/>
        <end position="759"/>
    </location>
</feature>
<dbReference type="InterPro" id="IPR013656">
    <property type="entry name" value="PAS_4"/>
</dbReference>
<dbReference type="InterPro" id="IPR022642">
    <property type="entry name" value="CheR_C"/>
</dbReference>
<evidence type="ECO:0000313" key="13">
    <source>
        <dbReference type="Proteomes" id="UP000183104"/>
    </source>
</evidence>
<evidence type="ECO:0000259" key="10">
    <source>
        <dbReference type="PROSITE" id="PS50122"/>
    </source>
</evidence>
<proteinExistence type="predicted"/>
<dbReference type="PROSITE" id="PS50122">
    <property type="entry name" value="CHEB"/>
    <property type="match status" value="1"/>
</dbReference>
<evidence type="ECO:0000256" key="4">
    <source>
        <dbReference type="ARBA" id="ARBA00022679"/>
    </source>
</evidence>
<feature type="compositionally biased region" description="Basic and acidic residues" evidence="8">
    <location>
        <begin position="655"/>
        <end position="670"/>
    </location>
</feature>
<dbReference type="NCBIfam" id="TIGR00229">
    <property type="entry name" value="sensory_box"/>
    <property type="match status" value="2"/>
</dbReference>
<dbReference type="EMBL" id="FMUN01000002">
    <property type="protein sequence ID" value="SCY02070.1"/>
    <property type="molecule type" value="Genomic_DNA"/>
</dbReference>
<keyword evidence="3" id="KW-0489">Methyltransferase</keyword>
<gene>
    <name evidence="12" type="ORF">SAMN05661077_1070</name>
</gene>
<dbReference type="InterPro" id="IPR050903">
    <property type="entry name" value="Bact_Chemotaxis_MeTrfase"/>
</dbReference>
<dbReference type="PROSITE" id="PS50112">
    <property type="entry name" value="PAS"/>
    <property type="match status" value="1"/>
</dbReference>
<dbReference type="InterPro" id="IPR035909">
    <property type="entry name" value="CheB_C"/>
</dbReference>
<keyword evidence="6" id="KW-0145">Chemotaxis</keyword>
<dbReference type="Pfam" id="PF03705">
    <property type="entry name" value="CheR_N"/>
    <property type="match status" value="1"/>
</dbReference>
<dbReference type="PRINTS" id="PR00996">
    <property type="entry name" value="CHERMTFRASE"/>
</dbReference>
<protein>
    <recommendedName>
        <fullName evidence="2">protein-glutamate O-methyltransferase</fullName>
        <ecNumber evidence="2">2.1.1.80</ecNumber>
    </recommendedName>
</protein>
<comment type="catalytic activity">
    <reaction evidence="1">
        <text>L-glutamyl-[protein] + S-adenosyl-L-methionine = [protein]-L-glutamate 5-O-methyl ester + S-adenosyl-L-homocysteine</text>
        <dbReference type="Rhea" id="RHEA:24452"/>
        <dbReference type="Rhea" id="RHEA-COMP:10208"/>
        <dbReference type="Rhea" id="RHEA-COMP:10311"/>
        <dbReference type="ChEBI" id="CHEBI:29973"/>
        <dbReference type="ChEBI" id="CHEBI:57856"/>
        <dbReference type="ChEBI" id="CHEBI:59789"/>
        <dbReference type="ChEBI" id="CHEBI:82795"/>
        <dbReference type="EC" id="2.1.1.80"/>
    </reaction>
</comment>
<dbReference type="Proteomes" id="UP000183104">
    <property type="component" value="Unassembled WGS sequence"/>
</dbReference>
<dbReference type="OrthoDB" id="9816309at2"/>
<evidence type="ECO:0000256" key="8">
    <source>
        <dbReference type="SAM" id="MobiDB-lite"/>
    </source>
</evidence>
<dbReference type="PROSITE" id="PS50123">
    <property type="entry name" value="CHER"/>
    <property type="match status" value="1"/>
</dbReference>
<dbReference type="RefSeq" id="WP_074471270.1">
    <property type="nucleotide sequence ID" value="NZ_FMUN01000002.1"/>
</dbReference>
<dbReference type="STRING" id="381306.AN478_09835"/>
<dbReference type="SUPFAM" id="SSF53335">
    <property type="entry name" value="S-adenosyl-L-methionine-dependent methyltransferases"/>
    <property type="match status" value="1"/>
</dbReference>